<dbReference type="InterPro" id="IPR029058">
    <property type="entry name" value="AB_hydrolase_fold"/>
</dbReference>
<keyword evidence="3" id="KW-0472">Membrane</keyword>
<accession>A0A7S2BR32</accession>
<feature type="transmembrane region" description="Helical" evidence="3">
    <location>
        <begin position="60"/>
        <end position="80"/>
    </location>
</feature>
<dbReference type="PANTHER" id="PTHR10655">
    <property type="entry name" value="LYSOPHOSPHOLIPASE-RELATED"/>
    <property type="match status" value="1"/>
</dbReference>
<dbReference type="EMBL" id="HBGU01006145">
    <property type="protein sequence ID" value="CAD9403838.1"/>
    <property type="molecule type" value="Transcribed_RNA"/>
</dbReference>
<feature type="domain" description="Phospholipase/carboxylesterase/thioesterase" evidence="4">
    <location>
        <begin position="93"/>
        <end position="308"/>
    </location>
</feature>
<dbReference type="AlphaFoldDB" id="A0A7S2BR32"/>
<comment type="similarity">
    <text evidence="1">Belongs to the AB hydrolase superfamily. AB hydrolase 2 family.</text>
</comment>
<keyword evidence="3" id="KW-0812">Transmembrane</keyword>
<evidence type="ECO:0000256" key="2">
    <source>
        <dbReference type="ARBA" id="ARBA00022801"/>
    </source>
</evidence>
<evidence type="ECO:0000256" key="3">
    <source>
        <dbReference type="SAM" id="Phobius"/>
    </source>
</evidence>
<evidence type="ECO:0000259" key="4">
    <source>
        <dbReference type="Pfam" id="PF02230"/>
    </source>
</evidence>
<dbReference type="PROSITE" id="PS51257">
    <property type="entry name" value="PROKAR_LIPOPROTEIN"/>
    <property type="match status" value="1"/>
</dbReference>
<sequence>MIGRMKGIRQRHDPWAILQAMTITACLYGIGKLVPERHYIRFVSWALILPPEPPFIQPHAWLPLALATLGLIALGILFDFRAALWKRLTFTSVPKTQRHHDSCIIWLHGVGDGGTGFVWLKKQVGLANLKWVLPDAPKMGLTIGGRQIIVRAWLRMSSMPVTKDEPEDQEGLDASVARVLELIESQVADGIAPSRIVLGGFSQGAAVAAWAVAKCMHKLGGCVLWSGYPASAAGLTAVLREGANCSVTPFTYSHGDADNKVLPECGVKFVDVLRKSGVNLASNKVYPGVTHGCCPTQVDDLRSFLQQVLPKPKAEAAAKVQAMGASAAQGKCKSKNKSA</sequence>
<gene>
    <name evidence="5" type="ORF">CBRE1094_LOCUS3346</name>
</gene>
<proteinExistence type="inferred from homology"/>
<feature type="transmembrane region" description="Helical" evidence="3">
    <location>
        <begin position="12"/>
        <end position="31"/>
    </location>
</feature>
<evidence type="ECO:0000313" key="5">
    <source>
        <dbReference type="EMBL" id="CAD9403838.1"/>
    </source>
</evidence>
<organism evidence="5">
    <name type="scientific">Haptolina brevifila</name>
    <dbReference type="NCBI Taxonomy" id="156173"/>
    <lineage>
        <taxon>Eukaryota</taxon>
        <taxon>Haptista</taxon>
        <taxon>Haptophyta</taxon>
        <taxon>Prymnesiophyceae</taxon>
        <taxon>Prymnesiales</taxon>
        <taxon>Prymnesiaceae</taxon>
        <taxon>Haptolina</taxon>
    </lineage>
</organism>
<dbReference type="Pfam" id="PF02230">
    <property type="entry name" value="Abhydrolase_2"/>
    <property type="match status" value="1"/>
</dbReference>
<dbReference type="InterPro" id="IPR003140">
    <property type="entry name" value="PLipase/COase/thioEstase"/>
</dbReference>
<reference evidence="5" key="1">
    <citation type="submission" date="2021-01" db="EMBL/GenBank/DDBJ databases">
        <authorList>
            <person name="Corre E."/>
            <person name="Pelletier E."/>
            <person name="Niang G."/>
            <person name="Scheremetjew M."/>
            <person name="Finn R."/>
            <person name="Kale V."/>
            <person name="Holt S."/>
            <person name="Cochrane G."/>
            <person name="Meng A."/>
            <person name="Brown T."/>
            <person name="Cohen L."/>
        </authorList>
    </citation>
    <scope>NUCLEOTIDE SEQUENCE</scope>
    <source>
        <strain evidence="5">UTEX LB 985</strain>
    </source>
</reference>
<dbReference type="GO" id="GO:0005737">
    <property type="term" value="C:cytoplasm"/>
    <property type="evidence" value="ECO:0007669"/>
    <property type="project" value="TreeGrafter"/>
</dbReference>
<dbReference type="PANTHER" id="PTHR10655:SF17">
    <property type="entry name" value="LYSOPHOSPHOLIPASE-LIKE PROTEIN 1"/>
    <property type="match status" value="1"/>
</dbReference>
<dbReference type="InterPro" id="IPR050565">
    <property type="entry name" value="LYPA1-2/EST-like"/>
</dbReference>
<keyword evidence="3" id="KW-1133">Transmembrane helix</keyword>
<name>A0A7S2BR32_9EUKA</name>
<dbReference type="GO" id="GO:0008474">
    <property type="term" value="F:palmitoyl-(protein) hydrolase activity"/>
    <property type="evidence" value="ECO:0007669"/>
    <property type="project" value="TreeGrafter"/>
</dbReference>
<dbReference type="SUPFAM" id="SSF53474">
    <property type="entry name" value="alpha/beta-Hydrolases"/>
    <property type="match status" value="1"/>
</dbReference>
<dbReference type="GO" id="GO:0052689">
    <property type="term" value="F:carboxylic ester hydrolase activity"/>
    <property type="evidence" value="ECO:0007669"/>
    <property type="project" value="TreeGrafter"/>
</dbReference>
<evidence type="ECO:0000256" key="1">
    <source>
        <dbReference type="ARBA" id="ARBA00006499"/>
    </source>
</evidence>
<dbReference type="Gene3D" id="3.40.50.1820">
    <property type="entry name" value="alpha/beta hydrolase"/>
    <property type="match status" value="1"/>
</dbReference>
<keyword evidence="2" id="KW-0378">Hydrolase</keyword>
<protein>
    <recommendedName>
        <fullName evidence="4">Phospholipase/carboxylesterase/thioesterase domain-containing protein</fullName>
    </recommendedName>
</protein>